<reference evidence="2" key="1">
    <citation type="journal article" date="2022" name="bioRxiv">
        <title>Deciphering the potential niche of two novel black yeast fungi from a biological soil crust based on their genomes, phenotypes, and melanin regulation.</title>
        <authorList>
            <consortium name="DOE Joint Genome Institute"/>
            <person name="Carr E.C."/>
            <person name="Barton Q."/>
            <person name="Grambo S."/>
            <person name="Sullivan M."/>
            <person name="Renfro C.M."/>
            <person name="Kuo A."/>
            <person name="Pangilinan J."/>
            <person name="Lipzen A."/>
            <person name="Keymanesh K."/>
            <person name="Savage E."/>
            <person name="Barry K."/>
            <person name="Grigoriev I.V."/>
            <person name="Riekhof W.R."/>
            <person name="Harris S.S."/>
        </authorList>
    </citation>
    <scope>NUCLEOTIDE SEQUENCE</scope>
    <source>
        <strain evidence="2">JF 03-4F</strain>
    </source>
</reference>
<evidence type="ECO:0000313" key="3">
    <source>
        <dbReference type="Proteomes" id="UP001203852"/>
    </source>
</evidence>
<dbReference type="EMBL" id="MU404354">
    <property type="protein sequence ID" value="KAI1613507.1"/>
    <property type="molecule type" value="Genomic_DNA"/>
</dbReference>
<keyword evidence="3" id="KW-1185">Reference proteome</keyword>
<dbReference type="AlphaFoldDB" id="A0AAN6ID47"/>
<evidence type="ECO:0000256" key="1">
    <source>
        <dbReference type="SAM" id="MobiDB-lite"/>
    </source>
</evidence>
<name>A0AAN6ID47_9EURO</name>
<proteinExistence type="predicted"/>
<feature type="region of interest" description="Disordered" evidence="1">
    <location>
        <begin position="113"/>
        <end position="157"/>
    </location>
</feature>
<feature type="region of interest" description="Disordered" evidence="1">
    <location>
        <begin position="61"/>
        <end position="90"/>
    </location>
</feature>
<comment type="caution">
    <text evidence="2">The sequence shown here is derived from an EMBL/GenBank/DDBJ whole genome shotgun (WGS) entry which is preliminary data.</text>
</comment>
<organism evidence="2 3">
    <name type="scientific">Exophiala viscosa</name>
    <dbReference type="NCBI Taxonomy" id="2486360"/>
    <lineage>
        <taxon>Eukaryota</taxon>
        <taxon>Fungi</taxon>
        <taxon>Dikarya</taxon>
        <taxon>Ascomycota</taxon>
        <taxon>Pezizomycotina</taxon>
        <taxon>Eurotiomycetes</taxon>
        <taxon>Chaetothyriomycetidae</taxon>
        <taxon>Chaetothyriales</taxon>
        <taxon>Herpotrichiellaceae</taxon>
        <taxon>Exophiala</taxon>
    </lineage>
</organism>
<sequence>MIPNANLLNAEGVFTSLSLACSIPATAKDCSLSQVAQYENYLSVLVLRWRWCFDSKISGDDTGKPIAPLGKPNEPHGNEIPSQGPARRVGNIDLHGTARSHFAHLVSRANAADQPGVSAIDAANRSSPENTEFPQDHIGRDPDSRDVALAHHTQDSG</sequence>
<gene>
    <name evidence="2" type="ORF">EDD36DRAFT_419642</name>
</gene>
<accession>A0AAN6ID47</accession>
<feature type="compositionally biased region" description="Polar residues" evidence="1">
    <location>
        <begin position="124"/>
        <end position="133"/>
    </location>
</feature>
<dbReference type="Proteomes" id="UP001203852">
    <property type="component" value="Unassembled WGS sequence"/>
</dbReference>
<protein>
    <submittedName>
        <fullName evidence="2">Uncharacterized protein</fullName>
    </submittedName>
</protein>
<evidence type="ECO:0000313" key="2">
    <source>
        <dbReference type="EMBL" id="KAI1613507.1"/>
    </source>
</evidence>
<feature type="compositionally biased region" description="Basic and acidic residues" evidence="1">
    <location>
        <begin position="134"/>
        <end position="157"/>
    </location>
</feature>